<keyword evidence="2 10" id="KW-1003">Cell membrane</keyword>
<comment type="catalytic activity">
    <reaction evidence="8">
        <text>fluoride(in) = fluoride(out)</text>
        <dbReference type="Rhea" id="RHEA:76159"/>
        <dbReference type="ChEBI" id="CHEBI:17051"/>
    </reaction>
    <physiologicalReaction direction="left-to-right" evidence="8">
        <dbReference type="Rhea" id="RHEA:76160"/>
    </physiologicalReaction>
</comment>
<evidence type="ECO:0000313" key="13">
    <source>
        <dbReference type="Proteomes" id="UP000532194"/>
    </source>
</evidence>
<evidence type="ECO:0000256" key="2">
    <source>
        <dbReference type="ARBA" id="ARBA00022475"/>
    </source>
</evidence>
<dbReference type="GO" id="GO:0005886">
    <property type="term" value="C:plasma membrane"/>
    <property type="evidence" value="ECO:0007669"/>
    <property type="project" value="UniProtKB-SubCell"/>
</dbReference>
<dbReference type="PANTHER" id="PTHR28259:SF1">
    <property type="entry name" value="FLUORIDE EXPORT PROTEIN 1-RELATED"/>
    <property type="match status" value="1"/>
</dbReference>
<keyword evidence="13" id="KW-1185">Reference proteome</keyword>
<dbReference type="HAMAP" id="MF_00454">
    <property type="entry name" value="FluC"/>
    <property type="match status" value="1"/>
</dbReference>
<protein>
    <recommendedName>
        <fullName evidence="10">Fluoride-specific ion channel FluC</fullName>
    </recommendedName>
</protein>
<comment type="similarity">
    <text evidence="7 10">Belongs to the fluoride channel Fluc/FEX (TC 1.A.43) family.</text>
</comment>
<evidence type="ECO:0000313" key="12">
    <source>
        <dbReference type="EMBL" id="NMM93351.1"/>
    </source>
</evidence>
<gene>
    <name evidence="10" type="primary">fluC</name>
    <name evidence="10" type="synonym">crcB</name>
    <name evidence="12" type="ORF">G1C95_0536</name>
</gene>
<proteinExistence type="inferred from homology"/>
<keyword evidence="4 10" id="KW-1133">Transmembrane helix</keyword>
<evidence type="ECO:0000256" key="3">
    <source>
        <dbReference type="ARBA" id="ARBA00022692"/>
    </source>
</evidence>
<feature type="binding site" evidence="10">
    <location>
        <position position="163"/>
    </location>
    <ligand>
        <name>Na(+)</name>
        <dbReference type="ChEBI" id="CHEBI:29101"/>
        <note>structural</note>
    </ligand>
</feature>
<dbReference type="AlphaFoldDB" id="A0A7Y0EN86"/>
<comment type="activity regulation">
    <text evidence="10">Na(+) is not transported, but it plays an essential structural role and its presence is essential for fluoride channel function.</text>
</comment>
<dbReference type="Pfam" id="PF02537">
    <property type="entry name" value="CRCB"/>
    <property type="match status" value="1"/>
</dbReference>
<dbReference type="EMBL" id="JAAIII010000001">
    <property type="protein sequence ID" value="NMM93351.1"/>
    <property type="molecule type" value="Genomic_DNA"/>
</dbReference>
<evidence type="ECO:0000256" key="9">
    <source>
        <dbReference type="ARBA" id="ARBA00049940"/>
    </source>
</evidence>
<feature type="binding site" evidence="10">
    <location>
        <position position="160"/>
    </location>
    <ligand>
        <name>Na(+)</name>
        <dbReference type="ChEBI" id="CHEBI:29101"/>
        <note>structural</note>
    </ligand>
</feature>
<evidence type="ECO:0000256" key="4">
    <source>
        <dbReference type="ARBA" id="ARBA00022989"/>
    </source>
</evidence>
<dbReference type="GO" id="GO:0062054">
    <property type="term" value="F:fluoride channel activity"/>
    <property type="evidence" value="ECO:0007669"/>
    <property type="project" value="UniProtKB-UniRule"/>
</dbReference>
<evidence type="ECO:0000256" key="11">
    <source>
        <dbReference type="SAM" id="MobiDB-lite"/>
    </source>
</evidence>
<comment type="caution">
    <text evidence="12">The sequence shown here is derived from an EMBL/GenBank/DDBJ whole genome shotgun (WGS) entry which is preliminary data.</text>
</comment>
<evidence type="ECO:0000256" key="8">
    <source>
        <dbReference type="ARBA" id="ARBA00035585"/>
    </source>
</evidence>
<keyword evidence="10" id="KW-0406">Ion transport</keyword>
<feature type="transmembrane region" description="Helical" evidence="10">
    <location>
        <begin position="181"/>
        <end position="203"/>
    </location>
</feature>
<dbReference type="RefSeq" id="WP_169171374.1">
    <property type="nucleotide sequence ID" value="NZ_JAAIII010000001.1"/>
</dbReference>
<feature type="region of interest" description="Disordered" evidence="11">
    <location>
        <begin position="1"/>
        <end position="30"/>
    </location>
</feature>
<keyword evidence="10" id="KW-0813">Transport</keyword>
<feature type="transmembrane region" description="Helical" evidence="10">
    <location>
        <begin position="153"/>
        <end position="175"/>
    </location>
</feature>
<evidence type="ECO:0000256" key="10">
    <source>
        <dbReference type="HAMAP-Rule" id="MF_00454"/>
    </source>
</evidence>
<dbReference type="InterPro" id="IPR003691">
    <property type="entry name" value="FluC"/>
</dbReference>
<dbReference type="GO" id="GO:0046872">
    <property type="term" value="F:metal ion binding"/>
    <property type="evidence" value="ECO:0007669"/>
    <property type="project" value="UniProtKB-KW"/>
</dbReference>
<comment type="subcellular location">
    <subcellularLocation>
        <location evidence="1 10">Cell membrane</location>
        <topology evidence="1 10">Multi-pass membrane protein</topology>
    </subcellularLocation>
</comment>
<evidence type="ECO:0000256" key="5">
    <source>
        <dbReference type="ARBA" id="ARBA00023136"/>
    </source>
</evidence>
<evidence type="ECO:0000256" key="1">
    <source>
        <dbReference type="ARBA" id="ARBA00004651"/>
    </source>
</evidence>
<comment type="function">
    <text evidence="9 10">Fluoride-specific ion channel. Important for reducing fluoride concentration in the cell, thus reducing its toxicity.</text>
</comment>
<dbReference type="GO" id="GO:0140114">
    <property type="term" value="P:cellular detoxification of fluoride"/>
    <property type="evidence" value="ECO:0007669"/>
    <property type="project" value="UniProtKB-UniRule"/>
</dbReference>
<feature type="transmembrane region" description="Helical" evidence="10">
    <location>
        <begin position="109"/>
        <end position="132"/>
    </location>
</feature>
<keyword evidence="10" id="KW-0479">Metal-binding</keyword>
<dbReference type="PANTHER" id="PTHR28259">
    <property type="entry name" value="FLUORIDE EXPORT PROTEIN 1-RELATED"/>
    <property type="match status" value="1"/>
</dbReference>
<reference evidence="12 13" key="1">
    <citation type="submission" date="2020-02" db="EMBL/GenBank/DDBJ databases">
        <title>Characterization of phylogenetic diversity of novel bifidobacterial species isolated in Czech ZOOs.</title>
        <authorList>
            <person name="Lugli G.A."/>
            <person name="Vera N.B."/>
            <person name="Ventura M."/>
        </authorList>
    </citation>
    <scope>NUCLEOTIDE SEQUENCE [LARGE SCALE GENOMIC DNA]</scope>
    <source>
        <strain evidence="12 13">DSM 109957</strain>
    </source>
</reference>
<feature type="transmembrane region" description="Helical" evidence="10">
    <location>
        <begin position="78"/>
        <end position="97"/>
    </location>
</feature>
<keyword evidence="3 10" id="KW-0812">Transmembrane</keyword>
<sequence>MDVYDAPTAVGGATIAPPTESGSSVEPVTSTQEISAAQVRAHITPTPLGAAAADQPPQIPLAPIKRVQARFNPLADGMIYLVVFLGGMLGTSMRYGLSLLLPATASSSGFWQAFHIPTFIANMIACFIFAMMTSYISQASWIHKRVRQLTSRGVGMGMCGGFSTLSALAIEVLTTLQANQIAGALVYLLVSFAGGLLVAYVGARAGLRVASKRAAKVAAETLRHHHRHVAAGETIIVGPDPLSPGGVQAVSLTTPAPPEGDFGQPQQSAASASSSTLPVLPSEHDVLDQPPAYEPAPITDEIPLTGDPTTGEVRG</sequence>
<keyword evidence="10" id="KW-0915">Sodium</keyword>
<organism evidence="12 13">
    <name type="scientific">Bifidobacterium oedipodis</name>
    <dbReference type="NCBI Taxonomy" id="2675322"/>
    <lineage>
        <taxon>Bacteria</taxon>
        <taxon>Bacillati</taxon>
        <taxon>Actinomycetota</taxon>
        <taxon>Actinomycetes</taxon>
        <taxon>Bifidobacteriales</taxon>
        <taxon>Bifidobacteriaceae</taxon>
        <taxon>Bifidobacterium</taxon>
    </lineage>
</organism>
<keyword evidence="5 10" id="KW-0472">Membrane</keyword>
<accession>A0A7Y0EN86</accession>
<dbReference type="Proteomes" id="UP000532194">
    <property type="component" value="Unassembled WGS sequence"/>
</dbReference>
<evidence type="ECO:0000256" key="7">
    <source>
        <dbReference type="ARBA" id="ARBA00035120"/>
    </source>
</evidence>
<feature type="region of interest" description="Disordered" evidence="11">
    <location>
        <begin position="240"/>
        <end position="315"/>
    </location>
</feature>
<keyword evidence="6 10" id="KW-0407">Ion channel</keyword>
<name>A0A7Y0EN86_9BIFI</name>
<feature type="compositionally biased region" description="Polar residues" evidence="11">
    <location>
        <begin position="20"/>
        <end position="30"/>
    </location>
</feature>
<evidence type="ECO:0000256" key="6">
    <source>
        <dbReference type="ARBA" id="ARBA00023303"/>
    </source>
</evidence>